<gene>
    <name evidence="2" type="ORF">EW145_g4772</name>
</gene>
<keyword evidence="1" id="KW-1133">Transmembrane helix</keyword>
<evidence type="ECO:0000256" key="1">
    <source>
        <dbReference type="SAM" id="Phobius"/>
    </source>
</evidence>
<dbReference type="Proteomes" id="UP000308199">
    <property type="component" value="Unassembled WGS sequence"/>
</dbReference>
<dbReference type="PANTHER" id="PTHR33567">
    <property type="entry name" value="CHROMATE ION TRANSPORTER (EUROFUNG)"/>
    <property type="match status" value="1"/>
</dbReference>
<feature type="transmembrane region" description="Helical" evidence="1">
    <location>
        <begin position="221"/>
        <end position="243"/>
    </location>
</feature>
<dbReference type="PANTHER" id="PTHR33567:SF3">
    <property type="entry name" value="CHROMATE ION TRANSPORTER (EUROFUNG)"/>
    <property type="match status" value="1"/>
</dbReference>
<keyword evidence="1" id="KW-0812">Transmembrane</keyword>
<accession>A0A4S4L3P9</accession>
<keyword evidence="1" id="KW-0472">Membrane</keyword>
<protein>
    <submittedName>
        <fullName evidence="2">Uncharacterized protein</fullName>
    </submittedName>
</protein>
<organism evidence="2 3">
    <name type="scientific">Phellinidium pouzarii</name>
    <dbReference type="NCBI Taxonomy" id="167371"/>
    <lineage>
        <taxon>Eukaryota</taxon>
        <taxon>Fungi</taxon>
        <taxon>Dikarya</taxon>
        <taxon>Basidiomycota</taxon>
        <taxon>Agaricomycotina</taxon>
        <taxon>Agaricomycetes</taxon>
        <taxon>Hymenochaetales</taxon>
        <taxon>Hymenochaetaceae</taxon>
        <taxon>Phellinidium</taxon>
    </lineage>
</organism>
<reference evidence="2 3" key="1">
    <citation type="submission" date="2019-02" db="EMBL/GenBank/DDBJ databases">
        <title>Genome sequencing of the rare red list fungi Phellinidium pouzarii.</title>
        <authorList>
            <person name="Buettner E."/>
            <person name="Kellner H."/>
        </authorList>
    </citation>
    <scope>NUCLEOTIDE SEQUENCE [LARGE SCALE GENOMIC DNA]</scope>
    <source>
        <strain evidence="2 3">DSM 108285</strain>
    </source>
</reference>
<dbReference type="OrthoDB" id="2160638at2759"/>
<evidence type="ECO:0000313" key="2">
    <source>
        <dbReference type="EMBL" id="THH05471.1"/>
    </source>
</evidence>
<sequence>MYALAICIARVPEALPDPVYALLSGLNAATVGVIDVSAVKLIEKAISDVVTRAIVLVGGAVTLIWDILETRTKNTHTPMANAGAMTESNRSVDGSVVNEQTPLLDNVYIDTQEHLENRRTNPSDQITRSDAGSSSTHYGFAVLGSVLIAIFGLAFLVILILRGWVSTRDFLIRLALIQAFSGLKCNCRCHLSIHTLIILILIITTRFRVSRHALQQHRPILYFLRVVNAAAVGLVWTAVYPLWESVYLKLDSRKGTSLAESAGFSFAFSELISKSNLYITSVHKYAIGIPGFILEHCKRRALSSLSAQPVTTMLDSFKHAQEEHDKYRTAEANNEQKGHLLAAAAVSFAAMKMYDHYGMQNGKAGLSKV</sequence>
<feature type="transmembrane region" description="Helical" evidence="1">
    <location>
        <begin position="138"/>
        <end position="161"/>
    </location>
</feature>
<proteinExistence type="predicted"/>
<feature type="transmembrane region" description="Helical" evidence="1">
    <location>
        <begin position="191"/>
        <end position="209"/>
    </location>
</feature>
<name>A0A4S4L3P9_9AGAM</name>
<evidence type="ECO:0000313" key="3">
    <source>
        <dbReference type="Proteomes" id="UP000308199"/>
    </source>
</evidence>
<dbReference type="EMBL" id="SGPK01000259">
    <property type="protein sequence ID" value="THH05471.1"/>
    <property type="molecule type" value="Genomic_DNA"/>
</dbReference>
<comment type="caution">
    <text evidence="2">The sequence shown here is derived from an EMBL/GenBank/DDBJ whole genome shotgun (WGS) entry which is preliminary data.</text>
</comment>
<dbReference type="AlphaFoldDB" id="A0A4S4L3P9"/>
<keyword evidence="3" id="KW-1185">Reference proteome</keyword>